<evidence type="ECO:0000313" key="3">
    <source>
        <dbReference type="Proteomes" id="UP000007875"/>
    </source>
</evidence>
<proteinExistence type="predicted"/>
<feature type="compositionally biased region" description="Polar residues" evidence="1">
    <location>
        <begin position="13"/>
        <end position="38"/>
    </location>
</feature>
<evidence type="ECO:0000256" key="1">
    <source>
        <dbReference type="SAM" id="MobiDB-lite"/>
    </source>
</evidence>
<dbReference type="HOGENOM" id="CLU_3337758_0_0_1"/>
<protein>
    <submittedName>
        <fullName evidence="2">Uncharacterized protein</fullName>
    </submittedName>
</protein>
<dbReference type="Ensembl" id="ENSCSAVT00000011310.1">
    <property type="protein sequence ID" value="ENSCSAVP00000011179.1"/>
    <property type="gene ID" value="ENSCSAVG00000006534.1"/>
</dbReference>
<dbReference type="Proteomes" id="UP000007875">
    <property type="component" value="Unassembled WGS sequence"/>
</dbReference>
<dbReference type="InParanoid" id="H2Z0R7"/>
<reference evidence="3" key="1">
    <citation type="submission" date="2003-08" db="EMBL/GenBank/DDBJ databases">
        <authorList>
            <person name="Birren B."/>
            <person name="Nusbaum C."/>
            <person name="Abebe A."/>
            <person name="Abouelleil A."/>
            <person name="Adekoya E."/>
            <person name="Ait-zahra M."/>
            <person name="Allen N."/>
            <person name="Allen T."/>
            <person name="An P."/>
            <person name="Anderson M."/>
            <person name="Anderson S."/>
            <person name="Arachchi H."/>
            <person name="Armbruster J."/>
            <person name="Bachantsang P."/>
            <person name="Baldwin J."/>
            <person name="Barry A."/>
            <person name="Bayul T."/>
            <person name="Blitshsteyn B."/>
            <person name="Bloom T."/>
            <person name="Blye J."/>
            <person name="Boguslavskiy L."/>
            <person name="Borowsky M."/>
            <person name="Boukhgalter B."/>
            <person name="Brunache A."/>
            <person name="Butler J."/>
            <person name="Calixte N."/>
            <person name="Calvo S."/>
            <person name="Camarata J."/>
            <person name="Campo K."/>
            <person name="Chang J."/>
            <person name="Cheshatsang Y."/>
            <person name="Citroen M."/>
            <person name="Collymore A."/>
            <person name="Considine T."/>
            <person name="Cook A."/>
            <person name="Cooke P."/>
            <person name="Corum B."/>
            <person name="Cuomo C."/>
            <person name="David R."/>
            <person name="Dawoe T."/>
            <person name="Degray S."/>
            <person name="Dodge S."/>
            <person name="Dooley K."/>
            <person name="Dorje P."/>
            <person name="Dorjee K."/>
            <person name="Dorris L."/>
            <person name="Duffey N."/>
            <person name="Dupes A."/>
            <person name="Elkins T."/>
            <person name="Engels R."/>
            <person name="Erickson J."/>
            <person name="Farina A."/>
            <person name="Faro S."/>
            <person name="Ferreira P."/>
            <person name="Fischer H."/>
            <person name="Fitzgerald M."/>
            <person name="Foley K."/>
            <person name="Gage D."/>
            <person name="Galagan J."/>
            <person name="Gearin G."/>
            <person name="Gnerre S."/>
            <person name="Gnirke A."/>
            <person name="Goyette A."/>
            <person name="Graham J."/>
            <person name="Grandbois E."/>
            <person name="Gyaltsen K."/>
            <person name="Hafez N."/>
            <person name="Hagopian D."/>
            <person name="Hagos B."/>
            <person name="Hall J."/>
            <person name="Hatcher B."/>
            <person name="Heller A."/>
            <person name="Higgins H."/>
            <person name="Honan T."/>
            <person name="Horn A."/>
            <person name="Houde N."/>
            <person name="Hughes L."/>
            <person name="Hulme W."/>
            <person name="Husby E."/>
            <person name="Iliev I."/>
            <person name="Jaffe D."/>
            <person name="Jones C."/>
            <person name="Kamal M."/>
            <person name="Kamat A."/>
            <person name="Kamvysselis M."/>
            <person name="Karlsson E."/>
            <person name="Kells C."/>
            <person name="Kieu A."/>
            <person name="Kisner P."/>
            <person name="Kodira C."/>
            <person name="Kulbokas E."/>
            <person name="Labutti K."/>
            <person name="Lama D."/>
            <person name="Landers T."/>
            <person name="Leger J."/>
            <person name="Levine S."/>
            <person name="Lewis D."/>
            <person name="Lewis T."/>
            <person name="Lindblad-toh K."/>
            <person name="Liu X."/>
            <person name="Lokyitsang T."/>
            <person name="Lokyitsang Y."/>
            <person name="Lucien O."/>
            <person name="Lui A."/>
            <person name="Ma L.J."/>
            <person name="Mabbitt R."/>
            <person name="Macdonald J."/>
            <person name="Maclean C."/>
            <person name="Major J."/>
            <person name="Manning J."/>
            <person name="Marabella R."/>
            <person name="Maru K."/>
            <person name="Matthews C."/>
            <person name="Mauceli E."/>
            <person name="Mccarthy M."/>
            <person name="Mcdonough S."/>
            <person name="Mcghee T."/>
            <person name="Meldrim J."/>
            <person name="Meneus L."/>
            <person name="Mesirov J."/>
            <person name="Mihalev A."/>
            <person name="Mihova T."/>
            <person name="Mikkelsen T."/>
            <person name="Mlenga V."/>
            <person name="Moru K."/>
            <person name="Mozes J."/>
            <person name="Mulrain L."/>
            <person name="Munson G."/>
            <person name="Naylor J."/>
            <person name="Newes C."/>
            <person name="Nguyen C."/>
            <person name="Nguyen N."/>
            <person name="Nguyen T."/>
            <person name="Nicol R."/>
            <person name="Nielsen C."/>
            <person name="Nizzari M."/>
            <person name="Norbu C."/>
            <person name="Norbu N."/>
            <person name="O'donnell P."/>
            <person name="Okoawo O."/>
            <person name="O'leary S."/>
            <person name="Omotosho B."/>
            <person name="O'neill K."/>
            <person name="Osman S."/>
            <person name="Parker S."/>
            <person name="Perrin D."/>
            <person name="Phunkhang P."/>
            <person name="Piqani B."/>
            <person name="Purcell S."/>
            <person name="Rachupka T."/>
            <person name="Ramasamy U."/>
            <person name="Rameau R."/>
            <person name="Ray V."/>
            <person name="Raymond C."/>
            <person name="Retta R."/>
            <person name="Richardson S."/>
            <person name="Rise C."/>
            <person name="Rodriguez J."/>
            <person name="Rogers J."/>
            <person name="Rogov P."/>
            <person name="Rutman M."/>
            <person name="Schupbach R."/>
            <person name="Seaman C."/>
            <person name="Settipalli S."/>
            <person name="Sharpe T."/>
            <person name="Sheridan J."/>
            <person name="Sherpa N."/>
            <person name="Shi J."/>
            <person name="Smirnov S."/>
            <person name="Smith C."/>
            <person name="Sougnez C."/>
            <person name="Spencer B."/>
            <person name="Stalker J."/>
            <person name="Stange-thomann N."/>
            <person name="Stavropoulos S."/>
            <person name="Stetson K."/>
            <person name="Stone C."/>
            <person name="Stone S."/>
            <person name="Stubbs M."/>
            <person name="Talamas J."/>
            <person name="Tchuinga P."/>
            <person name="Tenzing P."/>
            <person name="Tesfaye S."/>
            <person name="Theodore J."/>
            <person name="Thoulutsang Y."/>
            <person name="Topham K."/>
            <person name="Towey S."/>
            <person name="Tsamla T."/>
            <person name="Tsomo N."/>
            <person name="Vallee D."/>
            <person name="Vassiliev H."/>
            <person name="Venkataraman V."/>
            <person name="Vinson J."/>
            <person name="Vo A."/>
            <person name="Wade C."/>
            <person name="Wang S."/>
            <person name="Wangchuk T."/>
            <person name="Wangdi T."/>
            <person name="Whittaker C."/>
            <person name="Wilkinson J."/>
            <person name="Wu Y."/>
            <person name="Wyman D."/>
            <person name="Yadav S."/>
            <person name="Yang S."/>
            <person name="Yang X."/>
            <person name="Yeager S."/>
            <person name="Yee E."/>
            <person name="Young G."/>
            <person name="Zainoun J."/>
            <person name="Zembeck L."/>
            <person name="Zimmer A."/>
            <person name="Zody M."/>
            <person name="Lander E."/>
        </authorList>
    </citation>
    <scope>NUCLEOTIDE SEQUENCE [LARGE SCALE GENOMIC DNA]</scope>
</reference>
<feature type="region of interest" description="Disordered" evidence="1">
    <location>
        <begin position="1"/>
        <end position="38"/>
    </location>
</feature>
<evidence type="ECO:0000313" key="2">
    <source>
        <dbReference type="Ensembl" id="ENSCSAVP00000011179.1"/>
    </source>
</evidence>
<reference evidence="2" key="2">
    <citation type="submission" date="2025-08" db="UniProtKB">
        <authorList>
            <consortium name="Ensembl"/>
        </authorList>
    </citation>
    <scope>IDENTIFICATION</scope>
</reference>
<sequence>MGPSRLFRDSIASPDTGSMMSETDAASNPANDSPFGSS</sequence>
<reference evidence="2" key="3">
    <citation type="submission" date="2025-09" db="UniProtKB">
        <authorList>
            <consortium name="Ensembl"/>
        </authorList>
    </citation>
    <scope>IDENTIFICATION</scope>
</reference>
<dbReference type="AlphaFoldDB" id="H2Z0R7"/>
<accession>H2Z0R7</accession>
<keyword evidence="3" id="KW-1185">Reference proteome</keyword>
<name>H2Z0R7_CIOSA</name>
<organism evidence="2 3">
    <name type="scientific">Ciona savignyi</name>
    <name type="common">Pacific transparent sea squirt</name>
    <dbReference type="NCBI Taxonomy" id="51511"/>
    <lineage>
        <taxon>Eukaryota</taxon>
        <taxon>Metazoa</taxon>
        <taxon>Chordata</taxon>
        <taxon>Tunicata</taxon>
        <taxon>Ascidiacea</taxon>
        <taxon>Phlebobranchia</taxon>
        <taxon>Cionidae</taxon>
        <taxon>Ciona</taxon>
    </lineage>
</organism>